<feature type="region of interest" description="Disordered" evidence="1">
    <location>
        <begin position="97"/>
        <end position="144"/>
    </location>
</feature>
<protein>
    <submittedName>
        <fullName evidence="2">Uncharacterized protein</fullName>
    </submittedName>
</protein>
<evidence type="ECO:0000256" key="1">
    <source>
        <dbReference type="SAM" id="MobiDB-lite"/>
    </source>
</evidence>
<dbReference type="EMBL" id="VBUU01000009">
    <property type="protein sequence ID" value="TLG12175.1"/>
    <property type="molecule type" value="Genomic_DNA"/>
</dbReference>
<sequence>MARRIYKRDSRGRFARVSGVKVGHTAKAARRVASNTARTGARKVGNTYVSGSFEKHLEVGQGGDYKGVKLGAEFRTPSGRGAVTKAIVGYHGKPDRRLDVTPKLDKPNRELTVTLKPNPARKATARNAPPVASRRRAAGRRVRT</sequence>
<feature type="compositionally biased region" description="Basic and acidic residues" evidence="1">
    <location>
        <begin position="97"/>
        <end position="109"/>
    </location>
</feature>
<comment type="caution">
    <text evidence="2">The sequence shown here is derived from an EMBL/GenBank/DDBJ whole genome shotgun (WGS) entry which is preliminary data.</text>
</comment>
<organism evidence="2 3">
    <name type="scientific">Nocardia cyriacigeorgica</name>
    <dbReference type="NCBI Taxonomy" id="135487"/>
    <lineage>
        <taxon>Bacteria</taxon>
        <taxon>Bacillati</taxon>
        <taxon>Actinomycetota</taxon>
        <taxon>Actinomycetes</taxon>
        <taxon>Mycobacteriales</taxon>
        <taxon>Nocardiaceae</taxon>
        <taxon>Nocardia</taxon>
    </lineage>
</organism>
<accession>A0A5R8PFK8</accession>
<proteinExistence type="predicted"/>
<reference evidence="2 3" key="1">
    <citation type="submission" date="2019-05" db="EMBL/GenBank/DDBJ databases">
        <title>Genomes sequences of two Nocardia cyriacigeorgica environmental isolates, type strains Nocardia asteroides ATCC 19247 and Nocardia cyriacigeorgica DSM 44484.</title>
        <authorList>
            <person name="Vautrin F."/>
            <person name="Bergeron E."/>
            <person name="Dubost A."/>
            <person name="Abrouk D."/>
            <person name="Rodriguez Nava V."/>
            <person name="Pujic P."/>
        </authorList>
    </citation>
    <scope>NUCLEOTIDE SEQUENCE [LARGE SCALE GENOMIC DNA]</scope>
    <source>
        <strain evidence="2 3">EML 1456</strain>
    </source>
</reference>
<evidence type="ECO:0000313" key="2">
    <source>
        <dbReference type="EMBL" id="TLG12175.1"/>
    </source>
</evidence>
<dbReference type="RefSeq" id="WP_138456230.1">
    <property type="nucleotide sequence ID" value="NZ_VBUU01000009.1"/>
</dbReference>
<evidence type="ECO:0000313" key="3">
    <source>
        <dbReference type="Proteomes" id="UP000308349"/>
    </source>
</evidence>
<name>A0A5R8PFK8_9NOCA</name>
<gene>
    <name evidence="2" type="ORF">FEK35_11760</name>
</gene>
<dbReference type="AlphaFoldDB" id="A0A5R8PFK8"/>
<dbReference type="Proteomes" id="UP000308349">
    <property type="component" value="Unassembled WGS sequence"/>
</dbReference>
<feature type="compositionally biased region" description="Basic residues" evidence="1">
    <location>
        <begin position="133"/>
        <end position="144"/>
    </location>
</feature>
<dbReference type="OrthoDB" id="4774484at2"/>